<comment type="caution">
    <text evidence="4">Lacks conserved residue(s) required for the propagation of feature annotation.</text>
</comment>
<accession>A0A9Q1BG99</accession>
<evidence type="ECO:0000256" key="3">
    <source>
        <dbReference type="ARBA" id="ARBA00023157"/>
    </source>
</evidence>
<dbReference type="SMART" id="SM00032">
    <property type="entry name" value="CCP"/>
    <property type="match status" value="3"/>
</dbReference>
<keyword evidence="7" id="KW-1185">Reference proteome</keyword>
<dbReference type="Proteomes" id="UP001152320">
    <property type="component" value="Chromosome 16"/>
</dbReference>
<feature type="domain" description="Sushi" evidence="5">
    <location>
        <begin position="203"/>
        <end position="265"/>
    </location>
</feature>
<keyword evidence="2" id="KW-0732">Signal</keyword>
<dbReference type="InterPro" id="IPR051503">
    <property type="entry name" value="ComplSys_Reg/VirEntry_Med"/>
</dbReference>
<evidence type="ECO:0000256" key="4">
    <source>
        <dbReference type="PROSITE-ProRule" id="PRU00302"/>
    </source>
</evidence>
<dbReference type="PANTHER" id="PTHR45785">
    <property type="entry name" value="COMPLEMENT FACTOR H-RELATED"/>
    <property type="match status" value="1"/>
</dbReference>
<keyword evidence="3 4" id="KW-1015">Disulfide bond</keyword>
<evidence type="ECO:0000313" key="6">
    <source>
        <dbReference type="EMBL" id="KAJ8026571.1"/>
    </source>
</evidence>
<dbReference type="Pfam" id="PF00084">
    <property type="entry name" value="Sushi"/>
    <property type="match status" value="2"/>
</dbReference>
<dbReference type="GO" id="GO:0006956">
    <property type="term" value="P:complement activation"/>
    <property type="evidence" value="ECO:0007669"/>
    <property type="project" value="TreeGrafter"/>
</dbReference>
<evidence type="ECO:0000256" key="2">
    <source>
        <dbReference type="ARBA" id="ARBA00022729"/>
    </source>
</evidence>
<keyword evidence="1 4" id="KW-0768">Sushi</keyword>
<dbReference type="EMBL" id="JAIZAY010000016">
    <property type="protein sequence ID" value="KAJ8026571.1"/>
    <property type="molecule type" value="Genomic_DNA"/>
</dbReference>
<reference evidence="6" key="1">
    <citation type="submission" date="2021-10" db="EMBL/GenBank/DDBJ databases">
        <title>Tropical sea cucumber genome reveals ecological adaptation and Cuvierian tubules defense mechanism.</title>
        <authorList>
            <person name="Chen T."/>
        </authorList>
    </citation>
    <scope>NUCLEOTIDE SEQUENCE</scope>
    <source>
        <strain evidence="6">Nanhai2018</strain>
        <tissue evidence="6">Muscle</tissue>
    </source>
</reference>
<dbReference type="InterPro" id="IPR035976">
    <property type="entry name" value="Sushi/SCR/CCP_sf"/>
</dbReference>
<evidence type="ECO:0000259" key="5">
    <source>
        <dbReference type="PROSITE" id="PS50923"/>
    </source>
</evidence>
<dbReference type="GO" id="GO:0001851">
    <property type="term" value="F:complement component C3b binding"/>
    <property type="evidence" value="ECO:0007669"/>
    <property type="project" value="TreeGrafter"/>
</dbReference>
<organism evidence="6 7">
    <name type="scientific">Holothuria leucospilota</name>
    <name type="common">Black long sea cucumber</name>
    <name type="synonym">Mertensiothuria leucospilota</name>
    <dbReference type="NCBI Taxonomy" id="206669"/>
    <lineage>
        <taxon>Eukaryota</taxon>
        <taxon>Metazoa</taxon>
        <taxon>Echinodermata</taxon>
        <taxon>Eleutherozoa</taxon>
        <taxon>Echinozoa</taxon>
        <taxon>Holothuroidea</taxon>
        <taxon>Aspidochirotacea</taxon>
        <taxon>Aspidochirotida</taxon>
        <taxon>Holothuriidae</taxon>
        <taxon>Holothuria</taxon>
    </lineage>
</organism>
<evidence type="ECO:0000313" key="7">
    <source>
        <dbReference type="Proteomes" id="UP001152320"/>
    </source>
</evidence>
<dbReference type="AlphaFoldDB" id="A0A9Q1BG99"/>
<dbReference type="OrthoDB" id="406096at2759"/>
<protein>
    <submittedName>
        <fullName evidence="6">Complement factor H</fullName>
    </submittedName>
</protein>
<dbReference type="GO" id="GO:0005615">
    <property type="term" value="C:extracellular space"/>
    <property type="evidence" value="ECO:0007669"/>
    <property type="project" value="TreeGrafter"/>
</dbReference>
<proteinExistence type="predicted"/>
<gene>
    <name evidence="6" type="ORF">HOLleu_31445</name>
</gene>
<dbReference type="InterPro" id="IPR000436">
    <property type="entry name" value="Sushi_SCR_CCP_dom"/>
</dbReference>
<feature type="disulfide bond" evidence="4">
    <location>
        <begin position="236"/>
        <end position="263"/>
    </location>
</feature>
<dbReference type="SUPFAM" id="SSF57535">
    <property type="entry name" value="Complement control module/SCR domain"/>
    <property type="match status" value="3"/>
</dbReference>
<feature type="domain" description="Sushi" evidence="5">
    <location>
        <begin position="9"/>
        <end position="69"/>
    </location>
</feature>
<feature type="disulfide bond" evidence="4">
    <location>
        <begin position="11"/>
        <end position="54"/>
    </location>
</feature>
<dbReference type="Gene3D" id="2.10.70.10">
    <property type="entry name" value="Complement Module, domain 1"/>
    <property type="match status" value="2"/>
</dbReference>
<dbReference type="PANTHER" id="PTHR45785:SF7">
    <property type="entry name" value="COMPLEMENT FACTOR H"/>
    <property type="match status" value="1"/>
</dbReference>
<evidence type="ECO:0000256" key="1">
    <source>
        <dbReference type="ARBA" id="ARBA00022659"/>
    </source>
</evidence>
<name>A0A9Q1BG99_HOLLE</name>
<feature type="disulfide bond" evidence="4">
    <location>
        <begin position="40"/>
        <end position="67"/>
    </location>
</feature>
<sequence>MASFVTIASTCDNPILADGLLSFRPNQIKYQNGTELIFSCPPEYVLHGDLTTVCVNGQWETVNYPACTRCNASTQCLYPQVLDAMISCLGTGSGSIDPPCYGTWTHFYNCICGDMSKTNYRLSSTGRTYYCYPDGKWDPEFYELKCLGINALAKNSAGQINSVILDGDYVSYSCPVNFTAIGTSQVGCHDGAWADYQPFGCLAPCEVSAGLNVTAKNFEGHIASVILHGEYVTYSCPENFTAIGNSHVACNNGTWEYQQLFDCIETLPTMSSLTLPNNESTTFLEMASAFTTALGSKITSEARSSPSETKFSTGIYISTVEDAGCNSSTQCLYPQVLDAMISCQWVAARSTDPPCFGTWTYFYDCICNDTSKTNYRLSSTGRTYYCYPDGKWDPELYELKCLGKHYCHLLVSMVMLQSKTLK</sequence>
<dbReference type="PROSITE" id="PS50923">
    <property type="entry name" value="SUSHI"/>
    <property type="match status" value="2"/>
</dbReference>
<comment type="caution">
    <text evidence="6">The sequence shown here is derived from an EMBL/GenBank/DDBJ whole genome shotgun (WGS) entry which is preliminary data.</text>
</comment>